<organism evidence="5 6">
    <name type="scientific">Nitratireductor arenosus</name>
    <dbReference type="NCBI Taxonomy" id="2682096"/>
    <lineage>
        <taxon>Bacteria</taxon>
        <taxon>Pseudomonadati</taxon>
        <taxon>Pseudomonadota</taxon>
        <taxon>Alphaproteobacteria</taxon>
        <taxon>Hyphomicrobiales</taxon>
        <taxon>Phyllobacteriaceae</taxon>
        <taxon>Nitratireductor</taxon>
    </lineage>
</organism>
<evidence type="ECO:0000256" key="1">
    <source>
        <dbReference type="ARBA" id="ARBA00022737"/>
    </source>
</evidence>
<feature type="domain" description="CHAT" evidence="4">
    <location>
        <begin position="867"/>
        <end position="1208"/>
    </location>
</feature>
<dbReference type="RefSeq" id="WP_156711739.1">
    <property type="nucleotide sequence ID" value="NZ_WPHG01000001.1"/>
</dbReference>
<feature type="repeat" description="TPR" evidence="3">
    <location>
        <begin position="83"/>
        <end position="116"/>
    </location>
</feature>
<evidence type="ECO:0000313" key="6">
    <source>
        <dbReference type="Proteomes" id="UP000463224"/>
    </source>
</evidence>
<evidence type="ECO:0000259" key="4">
    <source>
        <dbReference type="Pfam" id="PF12770"/>
    </source>
</evidence>
<protein>
    <submittedName>
        <fullName evidence="5">Tetratricopeptide repeat protein</fullName>
    </submittedName>
</protein>
<dbReference type="EMBL" id="WPHG01000001">
    <property type="protein sequence ID" value="MVA96841.1"/>
    <property type="molecule type" value="Genomic_DNA"/>
</dbReference>
<dbReference type="PANTHER" id="PTHR45641">
    <property type="entry name" value="TETRATRICOPEPTIDE REPEAT PROTEIN (AFU_ORTHOLOGUE AFUA_6G03870)"/>
    <property type="match status" value="1"/>
</dbReference>
<name>A0A844QFS8_9HYPH</name>
<comment type="caution">
    <text evidence="5">The sequence shown here is derived from an EMBL/GenBank/DDBJ whole genome shotgun (WGS) entry which is preliminary data.</text>
</comment>
<dbReference type="InterPro" id="IPR019734">
    <property type="entry name" value="TPR_rpt"/>
</dbReference>
<reference evidence="5 6" key="1">
    <citation type="submission" date="2019-12" db="EMBL/GenBank/DDBJ databases">
        <title>Nitratireductor arenosus sp. nov., Isolated from sea sand, Jeju island, South Korea.</title>
        <authorList>
            <person name="Kim W."/>
        </authorList>
    </citation>
    <scope>NUCLEOTIDE SEQUENCE [LARGE SCALE GENOMIC DNA]</scope>
    <source>
        <strain evidence="5 6">CAU 1489</strain>
    </source>
</reference>
<keyword evidence="1" id="KW-0677">Repeat</keyword>
<keyword evidence="2 3" id="KW-0802">TPR repeat</keyword>
<dbReference type="InterPro" id="IPR024983">
    <property type="entry name" value="CHAT_dom"/>
</dbReference>
<dbReference type="PANTHER" id="PTHR45641:SF19">
    <property type="entry name" value="NEPHROCYSTIN-3"/>
    <property type="match status" value="1"/>
</dbReference>
<dbReference type="PROSITE" id="PS50005">
    <property type="entry name" value="TPR"/>
    <property type="match status" value="2"/>
</dbReference>
<gene>
    <name evidence="5" type="ORF">GN330_06210</name>
</gene>
<dbReference type="SMART" id="SM00028">
    <property type="entry name" value="TPR"/>
    <property type="match status" value="9"/>
</dbReference>
<dbReference type="Gene3D" id="1.25.40.10">
    <property type="entry name" value="Tetratricopeptide repeat domain"/>
    <property type="match status" value="3"/>
</dbReference>
<dbReference type="Pfam" id="PF13424">
    <property type="entry name" value="TPR_12"/>
    <property type="match status" value="3"/>
</dbReference>
<dbReference type="AlphaFoldDB" id="A0A844QFS8"/>
<proteinExistence type="predicted"/>
<dbReference type="Proteomes" id="UP000463224">
    <property type="component" value="Unassembled WGS sequence"/>
</dbReference>
<keyword evidence="6" id="KW-1185">Reference proteome</keyword>
<sequence>MHFDQKRIAGRNGRRLAGGLLLGLFLAGAPVFLHAGPAEDADAQAMAVQRLIDDGRAADGEALARAAVAAAETDIGADALATANLYRLLGDTLFEQRRYDDAEPYFRKALAVRRATLAPNDPEIARSANDLAVTLKSTGAYQEAENLYRQALAIRQTALGPDHPDVAKTWFGLARLFDARGDHADAAGALENAIAIGATAFGSDHRTVISWRGERAFMLHFAGEYDAAEPAYRAAIAAAEATFEESDAHLASYRQGFANLLFETRRAGEAEPLYRAALAAREAALGPDHPAVAASLEGLGRALEKQKKPDEAVAAYRRALPIREATAGATATATDALLMRLGVALMGGEQADEAERVFRRLLDLRERVQGPEAAGVGEAARWVANAANAGDRSAEAEIFAKRALSISLATREADDLLTGFDFLVLGLLYSGQQRFAEADPLLTRALSIMETHGQQSEEMILTRTALAYTRFSQRRVDEAATLTQRSLDAVTAARGAKDPTAAELMLTLAYIRLEQKAPAAAERLTTAARAIYRDIPTRQRSLIRADSLLGRIRMAEGRFDEAGEKFAAALAWLRGRFGADSAETIPTLADLGEADFMRGDFAAARIALERATALTERLAAINAQNAFANRTGTIEDQAIARGAIFDHLIKTYSRLSQEQPRDRHTYAEKAFLVAQRVIDSRAAVALSQLGARHAAGNGELAGLVRERQDLVEQWQRDDRRLTALHAQDPSGNSPARIATIETALSKTDRRIRAIDARLAEAFPDFATLRQPAPSGFTTARAALAEDEILLFYADTSPLGTVDFETYLWAVPKRGTPRWIRLDRPSGALAADVRRLRGMLGVGPQARGAQSLVATDEPDREGAVLAIAAGLYQAMLAPVAEMIAGKKLVIVPSRSLASLPFHLLVSTAPEAGRAARYHEAGWLLRDHPIAVLPSVSSLAALAAVAHSGDERVPYLGFANPLLTGPGDDDRRAFARTDCGPAAAGGPKVARASMPTLSSLFRGAVADVGAVRRLAPLPETTDEACAIARALRAGDDAVYLGRAASEAGVKRVSEEGRLARARIVHFATHGLVSGDLSGLAEPAIVLTPPATATARDDGLLTASEVATLKLDADWVILSACNTASGDGGGEALSGLARAFFYAGARALLVSHWPVQSDAAVRLVTGAVAAMVADPRVDRAEALRRAMLAEIEAGGTRADPASWAPFILVGSAH</sequence>
<dbReference type="Pfam" id="PF12770">
    <property type="entry name" value="CHAT"/>
    <property type="match status" value="1"/>
</dbReference>
<evidence type="ECO:0000256" key="2">
    <source>
        <dbReference type="ARBA" id="ARBA00022803"/>
    </source>
</evidence>
<accession>A0A844QFS8</accession>
<evidence type="ECO:0000256" key="3">
    <source>
        <dbReference type="PROSITE-ProRule" id="PRU00339"/>
    </source>
</evidence>
<dbReference type="SUPFAM" id="SSF48452">
    <property type="entry name" value="TPR-like"/>
    <property type="match status" value="3"/>
</dbReference>
<evidence type="ECO:0000313" key="5">
    <source>
        <dbReference type="EMBL" id="MVA96841.1"/>
    </source>
</evidence>
<feature type="repeat" description="TPR" evidence="3">
    <location>
        <begin position="293"/>
        <end position="326"/>
    </location>
</feature>
<dbReference type="InterPro" id="IPR011990">
    <property type="entry name" value="TPR-like_helical_dom_sf"/>
</dbReference>